<dbReference type="AlphaFoldDB" id="A0A7S4L013"/>
<evidence type="ECO:0000256" key="2">
    <source>
        <dbReference type="ARBA" id="ARBA00005648"/>
    </source>
</evidence>
<accession>A0A7S4L013</accession>
<evidence type="ECO:0000256" key="1">
    <source>
        <dbReference type="ARBA" id="ARBA00004141"/>
    </source>
</evidence>
<keyword evidence="3 6" id="KW-0812">Transmembrane</keyword>
<feature type="domain" description="Endoplasmic reticulum vesicle transporter C-terminal" evidence="7">
    <location>
        <begin position="151"/>
        <end position="378"/>
    </location>
</feature>
<sequence length="398" mass="44739">MFSGLKNVDLYPKIEESYRVRTTSGAILSLLCLIFVGYLFTSELAAYLEVEVVPELSVDDSFGELLKINLDVTFLDLPCAYISLDAMDISGSTQVDVHTNMYQERLSKDGTVIEEGKEIKLSAVNEKEEEEKKMKKKKIPVAETRPGCPTCYGAERAHDDCCHTCEDVRNMYAERGWGIHDYNTIAQCVNEGLLEEMEKVKGEGCRYYGYLQVKKVKGNFHFSPGKTIQNRNFHTHDFVHGFSDSYNMSHKINRISFGEDFPGNINPLDGVLKISNDPFSTSYSYFAKVVPTSYQSLDGNMIQTNQYSITENTRTVDRPNHKAPGQQQHTHVLPGAFFHYDISPVKVSFREYQSSIGHFLSGLFAIVGGIFTIAGIVDSLLYKGLHSRQAKEGMGKFG</sequence>
<feature type="transmembrane region" description="Helical" evidence="6">
    <location>
        <begin position="359"/>
        <end position="381"/>
    </location>
</feature>
<evidence type="ECO:0000256" key="5">
    <source>
        <dbReference type="ARBA" id="ARBA00023136"/>
    </source>
</evidence>
<evidence type="ECO:0000259" key="7">
    <source>
        <dbReference type="Pfam" id="PF07970"/>
    </source>
</evidence>
<dbReference type="PANTHER" id="PTHR10984">
    <property type="entry name" value="ENDOPLASMIC RETICULUM-GOLGI INTERMEDIATE COMPARTMENT PROTEIN"/>
    <property type="match status" value="1"/>
</dbReference>
<organism evidence="9">
    <name type="scientific">Paramoeba aestuarina</name>
    <dbReference type="NCBI Taxonomy" id="180227"/>
    <lineage>
        <taxon>Eukaryota</taxon>
        <taxon>Amoebozoa</taxon>
        <taxon>Discosea</taxon>
        <taxon>Flabellinia</taxon>
        <taxon>Dactylopodida</taxon>
        <taxon>Paramoebidae</taxon>
        <taxon>Paramoeba</taxon>
    </lineage>
</organism>
<keyword evidence="4 6" id="KW-1133">Transmembrane helix</keyword>
<evidence type="ECO:0000256" key="6">
    <source>
        <dbReference type="SAM" id="Phobius"/>
    </source>
</evidence>
<evidence type="ECO:0000313" key="9">
    <source>
        <dbReference type="EMBL" id="CAE2310814.1"/>
    </source>
</evidence>
<reference evidence="9" key="1">
    <citation type="submission" date="2021-01" db="EMBL/GenBank/DDBJ databases">
        <authorList>
            <person name="Corre E."/>
            <person name="Pelletier E."/>
            <person name="Niang G."/>
            <person name="Scheremetjew M."/>
            <person name="Finn R."/>
            <person name="Kale V."/>
            <person name="Holt S."/>
            <person name="Cochrane G."/>
            <person name="Meng A."/>
            <person name="Brown T."/>
            <person name="Cohen L."/>
        </authorList>
    </citation>
    <scope>NUCLEOTIDE SEQUENCE</scope>
    <source>
        <strain evidence="9">SoJaBio B1-5/56/2</strain>
    </source>
</reference>
<dbReference type="InterPro" id="IPR039542">
    <property type="entry name" value="Erv_N"/>
</dbReference>
<dbReference type="EMBL" id="HBKR01021184">
    <property type="protein sequence ID" value="CAE2310814.1"/>
    <property type="molecule type" value="Transcribed_RNA"/>
</dbReference>
<feature type="domain" description="Endoplasmic reticulum vesicle transporter N-terminal" evidence="8">
    <location>
        <begin position="5"/>
        <end position="94"/>
    </location>
</feature>
<name>A0A7S4L013_9EUKA</name>
<dbReference type="GO" id="GO:0016020">
    <property type="term" value="C:membrane"/>
    <property type="evidence" value="ECO:0007669"/>
    <property type="project" value="UniProtKB-SubCell"/>
</dbReference>
<comment type="subcellular location">
    <subcellularLocation>
        <location evidence="1">Membrane</location>
        <topology evidence="1">Multi-pass membrane protein</topology>
    </subcellularLocation>
</comment>
<dbReference type="Pfam" id="PF07970">
    <property type="entry name" value="COPIIcoated_ERV"/>
    <property type="match status" value="1"/>
</dbReference>
<protein>
    <recommendedName>
        <fullName evidence="10">Endoplasmic reticulum vesicle transporter C-terminal domain-containing protein</fullName>
    </recommendedName>
</protein>
<evidence type="ECO:0000256" key="3">
    <source>
        <dbReference type="ARBA" id="ARBA00022692"/>
    </source>
</evidence>
<dbReference type="GO" id="GO:0005783">
    <property type="term" value="C:endoplasmic reticulum"/>
    <property type="evidence" value="ECO:0007669"/>
    <property type="project" value="TreeGrafter"/>
</dbReference>
<dbReference type="InterPro" id="IPR045888">
    <property type="entry name" value="Erv"/>
</dbReference>
<feature type="transmembrane region" description="Helical" evidence="6">
    <location>
        <begin position="20"/>
        <end position="40"/>
    </location>
</feature>
<gene>
    <name evidence="9" type="ORF">NAES01612_LOCUS13783</name>
</gene>
<dbReference type="Pfam" id="PF13850">
    <property type="entry name" value="ERGIC_N"/>
    <property type="match status" value="1"/>
</dbReference>
<comment type="similarity">
    <text evidence="2">Belongs to the ERGIC family.</text>
</comment>
<keyword evidence="5 6" id="KW-0472">Membrane</keyword>
<evidence type="ECO:0000259" key="8">
    <source>
        <dbReference type="Pfam" id="PF13850"/>
    </source>
</evidence>
<dbReference type="PANTHER" id="PTHR10984:SF25">
    <property type="entry name" value="ENDOPLASMIC RETICULUM-GOLGI INTERMEDIATE COMPARTMENT PROTEIN 3"/>
    <property type="match status" value="1"/>
</dbReference>
<dbReference type="InterPro" id="IPR012936">
    <property type="entry name" value="Erv_C"/>
</dbReference>
<proteinExistence type="inferred from homology"/>
<evidence type="ECO:0000256" key="4">
    <source>
        <dbReference type="ARBA" id="ARBA00022989"/>
    </source>
</evidence>
<dbReference type="GO" id="GO:0030134">
    <property type="term" value="C:COPII-coated ER to Golgi transport vesicle"/>
    <property type="evidence" value="ECO:0007669"/>
    <property type="project" value="TreeGrafter"/>
</dbReference>
<evidence type="ECO:0008006" key="10">
    <source>
        <dbReference type="Google" id="ProtNLM"/>
    </source>
</evidence>